<gene>
    <name evidence="2" type="ORF">mRhiFer1_009089</name>
</gene>
<dbReference type="Proteomes" id="UP000585614">
    <property type="component" value="Unassembled WGS sequence"/>
</dbReference>
<name>A0A7J7SXK5_RHIFE</name>
<feature type="region of interest" description="Disordered" evidence="1">
    <location>
        <begin position="1"/>
        <end position="107"/>
    </location>
</feature>
<proteinExistence type="predicted"/>
<feature type="compositionally biased region" description="Pro residues" evidence="1">
    <location>
        <begin position="77"/>
        <end position="89"/>
    </location>
</feature>
<dbReference type="EMBL" id="JACAGC010000021">
    <property type="protein sequence ID" value="KAF6293202.1"/>
    <property type="molecule type" value="Genomic_DNA"/>
</dbReference>
<protein>
    <submittedName>
        <fullName evidence="2">Uncharacterized protein</fullName>
    </submittedName>
</protein>
<reference evidence="2 3" key="1">
    <citation type="journal article" date="2020" name="Nature">
        <title>Six reference-quality genomes reveal evolution of bat adaptations.</title>
        <authorList>
            <person name="Jebb D."/>
            <person name="Huang Z."/>
            <person name="Pippel M."/>
            <person name="Hughes G.M."/>
            <person name="Lavrichenko K."/>
            <person name="Devanna P."/>
            <person name="Winkler S."/>
            <person name="Jermiin L.S."/>
            <person name="Skirmuntt E.C."/>
            <person name="Katzourakis A."/>
            <person name="Burkitt-Gray L."/>
            <person name="Ray D.A."/>
            <person name="Sullivan K.A.M."/>
            <person name="Roscito J.G."/>
            <person name="Kirilenko B.M."/>
            <person name="Davalos L.M."/>
            <person name="Corthals A.P."/>
            <person name="Power M.L."/>
            <person name="Jones G."/>
            <person name="Ransome R.D."/>
            <person name="Dechmann D.K.N."/>
            <person name="Locatelli A.G."/>
            <person name="Puechmaille S.J."/>
            <person name="Fedrigo O."/>
            <person name="Jarvis E.D."/>
            <person name="Hiller M."/>
            <person name="Vernes S.C."/>
            <person name="Myers E.W."/>
            <person name="Teeling E.C."/>
        </authorList>
    </citation>
    <scope>NUCLEOTIDE SEQUENCE [LARGE SCALE GENOMIC DNA]</scope>
    <source>
        <strain evidence="2">MRhiFer1</strain>
        <tissue evidence="2">Lung</tissue>
    </source>
</reference>
<feature type="compositionally biased region" description="Low complexity" evidence="1">
    <location>
        <begin position="33"/>
        <end position="44"/>
    </location>
</feature>
<feature type="compositionally biased region" description="Gly residues" evidence="1">
    <location>
        <begin position="1"/>
        <end position="14"/>
    </location>
</feature>
<sequence>MQRGAGKGRVGGGKQGRRSLNDQGTGPVRKEPSQSPSALLPALSHGVPEKGAGWPDWLACPWGQREGPRPARGAARPSPPWPSPSPPASPGRECLVPAAPSPGPEGRAGWAASYPLLLPTSSPPRCEPEPPPPLPPLTHAAPGLARHRVWDGVRGWGCRAESGRAGAIWWPCPARASAPGGHLAFVTSITQLKSWAPLPRRAHNSWGPLGKRAAELWERDPFPRALPARHRQIGENNPLPLLRSNLPLSVHSLFSWSHWNLVSNF</sequence>
<evidence type="ECO:0000256" key="1">
    <source>
        <dbReference type="SAM" id="MobiDB-lite"/>
    </source>
</evidence>
<evidence type="ECO:0000313" key="3">
    <source>
        <dbReference type="Proteomes" id="UP000585614"/>
    </source>
</evidence>
<evidence type="ECO:0000313" key="2">
    <source>
        <dbReference type="EMBL" id="KAF6293202.1"/>
    </source>
</evidence>
<comment type="caution">
    <text evidence="2">The sequence shown here is derived from an EMBL/GenBank/DDBJ whole genome shotgun (WGS) entry which is preliminary data.</text>
</comment>
<dbReference type="AlphaFoldDB" id="A0A7J7SXK5"/>
<organism evidence="2 3">
    <name type="scientific">Rhinolophus ferrumequinum</name>
    <name type="common">Greater horseshoe bat</name>
    <dbReference type="NCBI Taxonomy" id="59479"/>
    <lineage>
        <taxon>Eukaryota</taxon>
        <taxon>Metazoa</taxon>
        <taxon>Chordata</taxon>
        <taxon>Craniata</taxon>
        <taxon>Vertebrata</taxon>
        <taxon>Euteleostomi</taxon>
        <taxon>Mammalia</taxon>
        <taxon>Eutheria</taxon>
        <taxon>Laurasiatheria</taxon>
        <taxon>Chiroptera</taxon>
        <taxon>Yinpterochiroptera</taxon>
        <taxon>Rhinolophoidea</taxon>
        <taxon>Rhinolophidae</taxon>
        <taxon>Rhinolophinae</taxon>
        <taxon>Rhinolophus</taxon>
    </lineage>
</organism>
<accession>A0A7J7SXK5</accession>